<evidence type="ECO:0000256" key="6">
    <source>
        <dbReference type="SAM" id="Phobius"/>
    </source>
</evidence>
<keyword evidence="11" id="KW-1185">Reference proteome</keyword>
<evidence type="ECO:0000313" key="11">
    <source>
        <dbReference type="Proteomes" id="UP000809440"/>
    </source>
</evidence>
<dbReference type="Proteomes" id="UP000755667">
    <property type="component" value="Unassembled WGS sequence"/>
</dbReference>
<evidence type="ECO:0000256" key="5">
    <source>
        <dbReference type="ARBA" id="ARBA00023136"/>
    </source>
</evidence>
<feature type="transmembrane region" description="Helical" evidence="6">
    <location>
        <begin position="36"/>
        <end position="57"/>
    </location>
</feature>
<dbReference type="GO" id="GO:0005886">
    <property type="term" value="C:plasma membrane"/>
    <property type="evidence" value="ECO:0007669"/>
    <property type="project" value="UniProtKB-SubCell"/>
</dbReference>
<dbReference type="RefSeq" id="WP_085631622.1">
    <property type="nucleotide sequence ID" value="NZ_JAFBWU010000004.1"/>
</dbReference>
<dbReference type="PANTHER" id="PTHR35007:SF1">
    <property type="entry name" value="PILUS ASSEMBLY PROTEIN"/>
    <property type="match status" value="1"/>
</dbReference>
<dbReference type="InterPro" id="IPR018076">
    <property type="entry name" value="T2SS_GspF_dom"/>
</dbReference>
<dbReference type="Proteomes" id="UP000809440">
    <property type="component" value="Unassembled WGS sequence"/>
</dbReference>
<feature type="transmembrane region" description="Helical" evidence="6">
    <location>
        <begin position="63"/>
        <end position="83"/>
    </location>
</feature>
<evidence type="ECO:0000256" key="3">
    <source>
        <dbReference type="ARBA" id="ARBA00022692"/>
    </source>
</evidence>
<evidence type="ECO:0000313" key="10">
    <source>
        <dbReference type="Proteomes" id="UP000755667"/>
    </source>
</evidence>
<sequence>MTDAVPILLAMIAVASAGGFLYVTRRSDPQPVADLGKVKSATWLIGFAVLAAALVAVVSEGNVALSAFAALIAVLSVLQWRLYQKRKYDAAFSRQFLPALEVIVRGLQSGMPLLSALQVVQKEIGGPVSVEFKRLLDDLSLGIPMSQAAERFAARMPAREVVFFAHVIGVQHRTGGRLSEALGNLADTLRAQQHFAQRVRTLSQEARSSAVIIGVIPLFVAFGLFLLSPSYITVLFTTGTGQIVVLLSCLWMGAGAYIMKRMVQIDA</sequence>
<keyword evidence="5 6" id="KW-0472">Membrane</keyword>
<keyword evidence="3 6" id="KW-0812">Transmembrane</keyword>
<evidence type="ECO:0000259" key="7">
    <source>
        <dbReference type="Pfam" id="PF00482"/>
    </source>
</evidence>
<dbReference type="GeneID" id="62642244"/>
<evidence type="ECO:0000256" key="4">
    <source>
        <dbReference type="ARBA" id="ARBA00022989"/>
    </source>
</evidence>
<feature type="transmembrane region" description="Helical" evidence="6">
    <location>
        <begin position="239"/>
        <end position="259"/>
    </location>
</feature>
<gene>
    <name evidence="8" type="ORF">JQX41_06760</name>
    <name evidence="9" type="ORF">JQX48_06765</name>
</gene>
<feature type="domain" description="Type II secretion system protein GspF" evidence="7">
    <location>
        <begin position="100"/>
        <end position="222"/>
    </location>
</feature>
<feature type="transmembrane region" description="Helical" evidence="6">
    <location>
        <begin position="6"/>
        <end position="24"/>
    </location>
</feature>
<evidence type="ECO:0000256" key="2">
    <source>
        <dbReference type="ARBA" id="ARBA00022475"/>
    </source>
</evidence>
<dbReference type="AlphaFoldDB" id="A0A9Q2NTZ5"/>
<feature type="transmembrane region" description="Helical" evidence="6">
    <location>
        <begin position="208"/>
        <end position="227"/>
    </location>
</feature>
<dbReference type="Pfam" id="PF00482">
    <property type="entry name" value="T2SSF"/>
    <property type="match status" value="1"/>
</dbReference>
<reference evidence="8 11" key="1">
    <citation type="submission" date="2021-01" db="EMBL/GenBank/DDBJ databases">
        <title>Diatom-associated Roseobacters Show Island Model of Population Structure.</title>
        <authorList>
            <person name="Qu L."/>
            <person name="Feng X."/>
            <person name="Chen Y."/>
            <person name="Li L."/>
            <person name="Wang X."/>
            <person name="Hu Z."/>
            <person name="Wang H."/>
            <person name="Luo H."/>
        </authorList>
    </citation>
    <scope>NUCLEOTIDE SEQUENCE</scope>
    <source>
        <strain evidence="9 11">CC28-63</strain>
        <strain evidence="8">CC28-69</strain>
    </source>
</reference>
<keyword evidence="2" id="KW-1003">Cell membrane</keyword>
<dbReference type="EMBL" id="JAFBXF010000004">
    <property type="protein sequence ID" value="MBM2416660.1"/>
    <property type="molecule type" value="Genomic_DNA"/>
</dbReference>
<dbReference type="OrthoDB" id="9803381at2"/>
<organism evidence="8 10">
    <name type="scientific">Marivita cryptomonadis</name>
    <dbReference type="NCBI Taxonomy" id="505252"/>
    <lineage>
        <taxon>Bacteria</taxon>
        <taxon>Pseudomonadati</taxon>
        <taxon>Pseudomonadota</taxon>
        <taxon>Alphaproteobacteria</taxon>
        <taxon>Rhodobacterales</taxon>
        <taxon>Roseobacteraceae</taxon>
        <taxon>Marivita</taxon>
    </lineage>
</organism>
<proteinExistence type="predicted"/>
<comment type="subcellular location">
    <subcellularLocation>
        <location evidence="1">Cell membrane</location>
        <topology evidence="1">Multi-pass membrane protein</topology>
    </subcellularLocation>
</comment>
<evidence type="ECO:0000313" key="8">
    <source>
        <dbReference type="EMBL" id="MBM2411992.1"/>
    </source>
</evidence>
<dbReference type="EMBL" id="JAFBXE010000004">
    <property type="protein sequence ID" value="MBM2411992.1"/>
    <property type="molecule type" value="Genomic_DNA"/>
</dbReference>
<name>A0A9Q2NTZ5_9RHOB</name>
<evidence type="ECO:0000256" key="1">
    <source>
        <dbReference type="ARBA" id="ARBA00004651"/>
    </source>
</evidence>
<comment type="caution">
    <text evidence="8">The sequence shown here is derived from an EMBL/GenBank/DDBJ whole genome shotgun (WGS) entry which is preliminary data.</text>
</comment>
<accession>A0A9Q2NTZ5</accession>
<evidence type="ECO:0000313" key="9">
    <source>
        <dbReference type="EMBL" id="MBM2416660.1"/>
    </source>
</evidence>
<dbReference type="PANTHER" id="PTHR35007">
    <property type="entry name" value="INTEGRAL MEMBRANE PROTEIN-RELATED"/>
    <property type="match status" value="1"/>
</dbReference>
<keyword evidence="4 6" id="KW-1133">Transmembrane helix</keyword>
<protein>
    <submittedName>
        <fullName evidence="8">Type II secretion system F family protein</fullName>
    </submittedName>
</protein>
<dbReference type="InterPro" id="IPR042094">
    <property type="entry name" value="T2SS_GspF_sf"/>
</dbReference>
<dbReference type="Gene3D" id="1.20.81.30">
    <property type="entry name" value="Type II secretion system (T2SS), domain F"/>
    <property type="match status" value="1"/>
</dbReference>